<dbReference type="AlphaFoldDB" id="A0AAV1UK52"/>
<reference evidence="1" key="1">
    <citation type="submission" date="2024-01" db="EMBL/GenBank/DDBJ databases">
        <authorList>
            <person name="Webb A."/>
        </authorList>
    </citation>
    <scope>NUCLEOTIDE SEQUENCE</scope>
    <source>
        <strain evidence="1">Pm1</strain>
    </source>
</reference>
<sequence>MEVRFESTDLTEDLASGFLYPVFPLGVKRPNALQTSAESTVFIEKHHTTIKKSSTDSFVPEVAEAMLNDENKALLSFIPDCIDAANSKIGSMCKLLKNAASPGHFTKKAVECSLAFNIALALTMLEGGSAIDEVAQLHEINRVLCAANLTEDTTLNTKWKKLMGTAVPLKRGEIYTVCAKWWTSTPTIEVLSRASKALGMFELMLMSIAPVVFSNDHWIQYITCQQVEWIPAHHTRFLHPNTLLRLLRSELDAHCMQQWKEVRWQGHLLDTLETLQKLEGFYPEDSSVLRLHEVDGGVLMLASALATRC</sequence>
<evidence type="ECO:0000313" key="2">
    <source>
        <dbReference type="Proteomes" id="UP001162060"/>
    </source>
</evidence>
<dbReference type="Proteomes" id="UP001162060">
    <property type="component" value="Unassembled WGS sequence"/>
</dbReference>
<evidence type="ECO:0000313" key="1">
    <source>
        <dbReference type="EMBL" id="CAK7934676.1"/>
    </source>
</evidence>
<accession>A0AAV1UK52</accession>
<gene>
    <name evidence="1" type="ORF">PM001_LOCUS19826</name>
</gene>
<organism evidence="1 2">
    <name type="scientific">Peronospora matthiolae</name>
    <dbReference type="NCBI Taxonomy" id="2874970"/>
    <lineage>
        <taxon>Eukaryota</taxon>
        <taxon>Sar</taxon>
        <taxon>Stramenopiles</taxon>
        <taxon>Oomycota</taxon>
        <taxon>Peronosporomycetes</taxon>
        <taxon>Peronosporales</taxon>
        <taxon>Peronosporaceae</taxon>
        <taxon>Peronospora</taxon>
    </lineage>
</organism>
<protein>
    <submittedName>
        <fullName evidence="1">Uncharacterized protein</fullName>
    </submittedName>
</protein>
<dbReference type="EMBL" id="CAKLBY020000217">
    <property type="protein sequence ID" value="CAK7934676.1"/>
    <property type="molecule type" value="Genomic_DNA"/>
</dbReference>
<name>A0AAV1UK52_9STRA</name>
<comment type="caution">
    <text evidence="1">The sequence shown here is derived from an EMBL/GenBank/DDBJ whole genome shotgun (WGS) entry which is preliminary data.</text>
</comment>
<proteinExistence type="predicted"/>